<protein>
    <submittedName>
        <fullName evidence="1">Uncharacterized protein</fullName>
    </submittedName>
</protein>
<keyword evidence="2" id="KW-1185">Reference proteome</keyword>
<dbReference type="AlphaFoldDB" id="B9XIC5"/>
<sequence>MILQKGEKVHMIHRRLLDKDPHRHFVGIVDAYENGVARVTGHMYTVDPTKFSFFKRPEKRTRIVSLISGDVFVNILPEAVDLEDITYKQEKKSVRVTDCKDWHMDISEFAWR</sequence>
<name>B9XIC5_PEDPL</name>
<dbReference type="Proteomes" id="UP000003688">
    <property type="component" value="Unassembled WGS sequence"/>
</dbReference>
<reference evidence="1 2" key="1">
    <citation type="journal article" date="2011" name="J. Bacteriol.">
        <title>Genome sequence of 'Pedosphaera parvula' Ellin514, an aerobic Verrucomicrobial isolate from pasture soil.</title>
        <authorList>
            <person name="Kant R."/>
            <person name="van Passel M.W."/>
            <person name="Sangwan P."/>
            <person name="Palva A."/>
            <person name="Lucas S."/>
            <person name="Copeland A."/>
            <person name="Lapidus A."/>
            <person name="Glavina Del Rio T."/>
            <person name="Dalin E."/>
            <person name="Tice H."/>
            <person name="Bruce D."/>
            <person name="Goodwin L."/>
            <person name="Pitluck S."/>
            <person name="Chertkov O."/>
            <person name="Larimer F.W."/>
            <person name="Land M.L."/>
            <person name="Hauser L."/>
            <person name="Brettin T.S."/>
            <person name="Detter J.C."/>
            <person name="Han S."/>
            <person name="de Vos W.M."/>
            <person name="Janssen P.H."/>
            <person name="Smidt H."/>
        </authorList>
    </citation>
    <scope>NUCLEOTIDE SEQUENCE [LARGE SCALE GENOMIC DNA]</scope>
    <source>
        <strain evidence="1 2">Ellin514</strain>
    </source>
</reference>
<dbReference type="OrthoDB" id="5741116at2"/>
<accession>B9XIC5</accession>
<evidence type="ECO:0000313" key="2">
    <source>
        <dbReference type="Proteomes" id="UP000003688"/>
    </source>
</evidence>
<gene>
    <name evidence="1" type="ORF">Cflav_PD3356</name>
</gene>
<comment type="caution">
    <text evidence="1">The sequence shown here is derived from an EMBL/GenBank/DDBJ whole genome shotgun (WGS) entry which is preliminary data.</text>
</comment>
<dbReference type="EMBL" id="ABOX02000017">
    <property type="protein sequence ID" value="EEF60386.1"/>
    <property type="molecule type" value="Genomic_DNA"/>
</dbReference>
<dbReference type="RefSeq" id="WP_007415568.1">
    <property type="nucleotide sequence ID" value="NZ_ABOX02000017.1"/>
</dbReference>
<organism evidence="1 2">
    <name type="scientific">Pedosphaera parvula (strain Ellin514)</name>
    <dbReference type="NCBI Taxonomy" id="320771"/>
    <lineage>
        <taxon>Bacteria</taxon>
        <taxon>Pseudomonadati</taxon>
        <taxon>Verrucomicrobiota</taxon>
        <taxon>Pedosphaerae</taxon>
        <taxon>Pedosphaerales</taxon>
        <taxon>Pedosphaeraceae</taxon>
        <taxon>Pedosphaera</taxon>
    </lineage>
</organism>
<proteinExistence type="predicted"/>
<evidence type="ECO:0000313" key="1">
    <source>
        <dbReference type="EMBL" id="EEF60386.1"/>
    </source>
</evidence>